<dbReference type="Proteomes" id="UP001480595">
    <property type="component" value="Unassembled WGS sequence"/>
</dbReference>
<sequence length="488" mass="55133">MTGSSGLLRYGYAPDGTRKDDDSQRGHRPGDNNISERPLSAQQPSSETSIKLESTGTRCQCPRSQVLYDEQPRRLIATPSAEREGHILDYSFPAAAAVPVAGSLDAGYTVHRVGVDSASRCPAFSRSSDAPVYIAMKALGPELSEAYEQERANSKMYERNTLDLWDWQQTDTFSGRKDQVPAWAITNDWPFEFEAPMTGIPPLSEPSWTPESYYASPSTDSLTGDCSVMGSFTDLKMKNKRSPGDSTVYDSDSDAECPTSVKRAKHSSGDNETKPEAPTYACPFLKKHPHKHRDCARYVFKRVRDVKQHLNRSHRTPDFYCARCYKLFSSAKDRDEHSRDEQCQVQANPRFEGISEEQKDLLMQNKGRKKSHEEQWFLIVYRCNPQEEAVVLLRDVWNTRHREFLADIKPGMATVDVSIHSLMEKIFSRLEWESRVPSQPARKPSKAMAKTATAAPDYMKMADGDVLPWEDLVGETNLQLPSPPYQEN</sequence>
<feature type="region of interest" description="Disordered" evidence="1">
    <location>
        <begin position="1"/>
        <end position="57"/>
    </location>
</feature>
<feature type="compositionally biased region" description="Basic and acidic residues" evidence="1">
    <location>
        <begin position="16"/>
        <end position="30"/>
    </location>
</feature>
<evidence type="ECO:0000313" key="3">
    <source>
        <dbReference type="Proteomes" id="UP001480595"/>
    </source>
</evidence>
<proteinExistence type="predicted"/>
<evidence type="ECO:0000313" key="2">
    <source>
        <dbReference type="EMBL" id="KAK8073185.1"/>
    </source>
</evidence>
<feature type="region of interest" description="Disordered" evidence="1">
    <location>
        <begin position="239"/>
        <end position="276"/>
    </location>
</feature>
<dbReference type="PANTHER" id="PTHR38166:SF1">
    <property type="entry name" value="C2H2-TYPE DOMAIN-CONTAINING PROTEIN"/>
    <property type="match status" value="1"/>
</dbReference>
<protein>
    <recommendedName>
        <fullName evidence="4">C2H2-type domain-containing protein</fullName>
    </recommendedName>
</protein>
<organism evidence="2 3">
    <name type="scientific">Apiospora phragmitis</name>
    <dbReference type="NCBI Taxonomy" id="2905665"/>
    <lineage>
        <taxon>Eukaryota</taxon>
        <taxon>Fungi</taxon>
        <taxon>Dikarya</taxon>
        <taxon>Ascomycota</taxon>
        <taxon>Pezizomycotina</taxon>
        <taxon>Sordariomycetes</taxon>
        <taxon>Xylariomycetidae</taxon>
        <taxon>Amphisphaeriales</taxon>
        <taxon>Apiosporaceae</taxon>
        <taxon>Apiospora</taxon>
    </lineage>
</organism>
<evidence type="ECO:0000256" key="1">
    <source>
        <dbReference type="SAM" id="MobiDB-lite"/>
    </source>
</evidence>
<name>A0ABR1VPL6_9PEZI</name>
<evidence type="ECO:0008006" key="4">
    <source>
        <dbReference type="Google" id="ProtNLM"/>
    </source>
</evidence>
<feature type="compositionally biased region" description="Polar residues" evidence="1">
    <location>
        <begin position="32"/>
        <end position="57"/>
    </location>
</feature>
<keyword evidence="3" id="KW-1185">Reference proteome</keyword>
<gene>
    <name evidence="2" type="ORF">PG994_004084</name>
</gene>
<dbReference type="GeneID" id="92088556"/>
<dbReference type="RefSeq" id="XP_066717660.1">
    <property type="nucleotide sequence ID" value="XM_066855493.1"/>
</dbReference>
<comment type="caution">
    <text evidence="2">The sequence shown here is derived from an EMBL/GenBank/DDBJ whole genome shotgun (WGS) entry which is preliminary data.</text>
</comment>
<accession>A0ABR1VPL6</accession>
<dbReference type="EMBL" id="JAQQWL010000005">
    <property type="protein sequence ID" value="KAK8073185.1"/>
    <property type="molecule type" value="Genomic_DNA"/>
</dbReference>
<dbReference type="PANTHER" id="PTHR38166">
    <property type="entry name" value="C2H2-TYPE DOMAIN-CONTAINING PROTEIN-RELATED"/>
    <property type="match status" value="1"/>
</dbReference>
<reference evidence="2 3" key="1">
    <citation type="submission" date="2023-01" db="EMBL/GenBank/DDBJ databases">
        <title>Analysis of 21 Apiospora genomes using comparative genomics revels a genus with tremendous synthesis potential of carbohydrate active enzymes and secondary metabolites.</title>
        <authorList>
            <person name="Sorensen T."/>
        </authorList>
    </citation>
    <scope>NUCLEOTIDE SEQUENCE [LARGE SCALE GENOMIC DNA]</scope>
    <source>
        <strain evidence="2 3">CBS 135458</strain>
    </source>
</reference>